<gene>
    <name evidence="1" type="ORF">OBBRIDRAFT_808635</name>
</gene>
<evidence type="ECO:0000313" key="1">
    <source>
        <dbReference type="EMBL" id="OCH83915.1"/>
    </source>
</evidence>
<reference evidence="1 2" key="1">
    <citation type="submission" date="2016-07" db="EMBL/GenBank/DDBJ databases">
        <title>Draft genome of the white-rot fungus Obba rivulosa 3A-2.</title>
        <authorList>
            <consortium name="DOE Joint Genome Institute"/>
            <person name="Miettinen O."/>
            <person name="Riley R."/>
            <person name="Acob R."/>
            <person name="Barry K."/>
            <person name="Cullen D."/>
            <person name="De Vries R."/>
            <person name="Hainaut M."/>
            <person name="Hatakka A."/>
            <person name="Henrissat B."/>
            <person name="Hilden K."/>
            <person name="Kuo R."/>
            <person name="Labutti K."/>
            <person name="Lipzen A."/>
            <person name="Makela M.R."/>
            <person name="Sandor L."/>
            <person name="Spatafora J.W."/>
            <person name="Grigoriev I.V."/>
            <person name="Hibbett D.S."/>
        </authorList>
    </citation>
    <scope>NUCLEOTIDE SEQUENCE [LARGE SCALE GENOMIC DNA]</scope>
    <source>
        <strain evidence="1 2">3A-2</strain>
    </source>
</reference>
<dbReference type="EMBL" id="KV722766">
    <property type="protein sequence ID" value="OCH83915.1"/>
    <property type="molecule type" value="Genomic_DNA"/>
</dbReference>
<name>A0A8E2AKD6_9APHY</name>
<proteinExistence type="predicted"/>
<dbReference type="Proteomes" id="UP000250043">
    <property type="component" value="Unassembled WGS sequence"/>
</dbReference>
<dbReference type="AlphaFoldDB" id="A0A8E2AKD6"/>
<organism evidence="1 2">
    <name type="scientific">Obba rivulosa</name>
    <dbReference type="NCBI Taxonomy" id="1052685"/>
    <lineage>
        <taxon>Eukaryota</taxon>
        <taxon>Fungi</taxon>
        <taxon>Dikarya</taxon>
        <taxon>Basidiomycota</taxon>
        <taxon>Agaricomycotina</taxon>
        <taxon>Agaricomycetes</taxon>
        <taxon>Polyporales</taxon>
        <taxon>Gelatoporiaceae</taxon>
        <taxon>Obba</taxon>
    </lineage>
</organism>
<sequence length="217" mass="23997">MLPLPLSPIKLPSPQLSFIRLFAAADTTAPVRSCNNSWSLKCWAMMPVNEAGVLRKCQECEHAKSAPIFQGLDLYRFNIPRQPVLRLETTKHGLDVAYRCIDEHTTDAFATSRAGGVRCFFSALLRVTTRLGCIKLALGSASYARATAVEQLPGDHDSRDHREGSHPPGKIVRAILVSILSKRQPFPISRDDIMGAAMMDLLDEDDVLQPVIDATWN</sequence>
<protein>
    <submittedName>
        <fullName evidence="1">Uncharacterized protein</fullName>
    </submittedName>
</protein>
<keyword evidence="2" id="KW-1185">Reference proteome</keyword>
<evidence type="ECO:0000313" key="2">
    <source>
        <dbReference type="Proteomes" id="UP000250043"/>
    </source>
</evidence>
<accession>A0A8E2AKD6</accession>